<feature type="compositionally biased region" description="Low complexity" evidence="4">
    <location>
        <begin position="647"/>
        <end position="658"/>
    </location>
</feature>
<dbReference type="SMART" id="SM00055">
    <property type="entry name" value="FCH"/>
    <property type="match status" value="1"/>
</dbReference>
<dbReference type="PANTHER" id="PTHR23065">
    <property type="entry name" value="PROLINE-SERINE-THREONINE PHOSPHATASE INTERACTING PROTEIN 1"/>
    <property type="match status" value="1"/>
</dbReference>
<dbReference type="Gene3D" id="1.20.1270.60">
    <property type="entry name" value="Arfaptin homology (AH) domain/BAR domain"/>
    <property type="match status" value="1"/>
</dbReference>
<keyword evidence="3" id="KW-0597">Phosphoprotein</keyword>
<dbReference type="Proteomes" id="UP000591131">
    <property type="component" value="Unassembled WGS sequence"/>
</dbReference>
<dbReference type="EMBL" id="JAAPAO010001007">
    <property type="protein sequence ID" value="KAF4651781.1"/>
    <property type="molecule type" value="Genomic_DNA"/>
</dbReference>
<dbReference type="OrthoDB" id="10255128at2759"/>
<comment type="caution">
    <text evidence="6">The sequence shown here is derived from an EMBL/GenBank/DDBJ whole genome shotgun (WGS) entry which is preliminary data.</text>
</comment>
<feature type="region of interest" description="Disordered" evidence="4">
    <location>
        <begin position="1"/>
        <end position="97"/>
    </location>
</feature>
<dbReference type="InterPro" id="IPR001060">
    <property type="entry name" value="FCH_dom"/>
</dbReference>
<evidence type="ECO:0000313" key="7">
    <source>
        <dbReference type="Proteomes" id="UP000591131"/>
    </source>
</evidence>
<evidence type="ECO:0000256" key="1">
    <source>
        <dbReference type="ARBA" id="ARBA00004496"/>
    </source>
</evidence>
<feature type="region of interest" description="Disordered" evidence="4">
    <location>
        <begin position="408"/>
        <end position="430"/>
    </location>
</feature>
<dbReference type="GO" id="GO:0005737">
    <property type="term" value="C:cytoplasm"/>
    <property type="evidence" value="ECO:0007669"/>
    <property type="project" value="TreeGrafter"/>
</dbReference>
<evidence type="ECO:0000256" key="3">
    <source>
        <dbReference type="ARBA" id="ARBA00022553"/>
    </source>
</evidence>
<organism evidence="6 7">
    <name type="scientific">Perkinsus chesapeaki</name>
    <name type="common">Clam parasite</name>
    <name type="synonym">Perkinsus andrewsi</name>
    <dbReference type="NCBI Taxonomy" id="330153"/>
    <lineage>
        <taxon>Eukaryota</taxon>
        <taxon>Sar</taxon>
        <taxon>Alveolata</taxon>
        <taxon>Perkinsozoa</taxon>
        <taxon>Perkinsea</taxon>
        <taxon>Perkinsida</taxon>
        <taxon>Perkinsidae</taxon>
        <taxon>Perkinsus</taxon>
    </lineage>
</organism>
<accession>A0A7J6KYZ3</accession>
<dbReference type="GO" id="GO:0005886">
    <property type="term" value="C:plasma membrane"/>
    <property type="evidence" value="ECO:0007669"/>
    <property type="project" value="TreeGrafter"/>
</dbReference>
<evidence type="ECO:0000256" key="4">
    <source>
        <dbReference type="SAM" id="MobiDB-lite"/>
    </source>
</evidence>
<evidence type="ECO:0000256" key="2">
    <source>
        <dbReference type="ARBA" id="ARBA00022490"/>
    </source>
</evidence>
<dbReference type="PANTHER" id="PTHR23065:SF7">
    <property type="entry name" value="NOSTRIN, ISOFORM H"/>
    <property type="match status" value="1"/>
</dbReference>
<keyword evidence="7" id="KW-1185">Reference proteome</keyword>
<comment type="subcellular location">
    <subcellularLocation>
        <location evidence="1">Cytoplasm</location>
    </subcellularLocation>
</comment>
<dbReference type="GO" id="GO:0043226">
    <property type="term" value="C:organelle"/>
    <property type="evidence" value="ECO:0007669"/>
    <property type="project" value="UniProtKB-ARBA"/>
</dbReference>
<feature type="compositionally biased region" description="Basic and acidic residues" evidence="4">
    <location>
        <begin position="19"/>
        <end position="32"/>
    </location>
</feature>
<dbReference type="AlphaFoldDB" id="A0A7J6KYZ3"/>
<proteinExistence type="predicted"/>
<feature type="compositionally biased region" description="Basic and acidic residues" evidence="4">
    <location>
        <begin position="80"/>
        <end position="93"/>
    </location>
</feature>
<feature type="region of interest" description="Disordered" evidence="4">
    <location>
        <begin position="647"/>
        <end position="679"/>
    </location>
</feature>
<sequence>MNDLQGRKPSALDGPVQDGPHEDAEVPVRSDDIPPGASPDQRADELAEAAATAVPASTEGSLAGEGDAAGDEAEGGYNQEAKDSEEVDSRAPEECNIGSVEEKQMLPASADFKDLLIDDFPGVCERLERSHRLCDRLRILLEERANIERSYAAGLERLARKARDSAITDTCGSETALAAFDGYLGVLTHRAEQSKQLATDLAGEVVPPLTGTLRQHGQVYQRIRVDGLKLSSGLHEQYRLHDDIVLRYDKAAKRADHLMVDLEADGSNDPGSRLRLAVAAGEAARLASGCEEDYKKAVHEVNAERQRFVAHMDVIMDALQDMEVKRERCFKDALRKTVVYDAAWLRNVEYDLNQAIPGVEGVDPEKDTAEFARSRYAKRSEATKGGVGRATLLEKVQVLPWQRLQRSLHPNGSAAAPAESGKKRAQKEEEVDTDAVGLCDKLLDTIWEGDKVEEGEEASQALVAGLRDQAVRLNFCEKLREKARENSSLEGGMSSLKALAKACGVALDLADQQMDGETAGQIAGVSLKVSAGKEDGKRQMLMQELYYHPIWSRVLIWEDILLWAIAEACMDEQRKRAGWPERNQEDRGYMVDVENFGEVLLHYGVQASNGRDLVGRCIGRMDEPLGRGALDDIKGVLLNGLAVAEAKQSQPSSQPPAQEVEEEEGGAAGCSAAREDVFA</sequence>
<dbReference type="InterPro" id="IPR027267">
    <property type="entry name" value="AH/BAR_dom_sf"/>
</dbReference>
<reference evidence="6 7" key="1">
    <citation type="submission" date="2020-04" db="EMBL/GenBank/DDBJ databases">
        <title>Perkinsus chesapeaki whole genome sequence.</title>
        <authorList>
            <person name="Bogema D.R."/>
        </authorList>
    </citation>
    <scope>NUCLEOTIDE SEQUENCE [LARGE SCALE GENOMIC DNA]</scope>
    <source>
        <strain evidence="6">ATCC PRA-425</strain>
    </source>
</reference>
<dbReference type="Pfam" id="PF00611">
    <property type="entry name" value="FCH"/>
    <property type="match status" value="1"/>
</dbReference>
<evidence type="ECO:0000313" key="6">
    <source>
        <dbReference type="EMBL" id="KAF4651781.1"/>
    </source>
</evidence>
<keyword evidence="2" id="KW-0963">Cytoplasm</keyword>
<dbReference type="SUPFAM" id="SSF103657">
    <property type="entry name" value="BAR/IMD domain-like"/>
    <property type="match status" value="1"/>
</dbReference>
<feature type="domain" description="FCH" evidence="5">
    <location>
        <begin position="110"/>
        <end position="201"/>
    </location>
</feature>
<evidence type="ECO:0000259" key="5">
    <source>
        <dbReference type="SMART" id="SM00055"/>
    </source>
</evidence>
<name>A0A7J6KYZ3_PERCH</name>
<gene>
    <name evidence="6" type="ORF">FOL47_000181</name>
</gene>
<protein>
    <recommendedName>
        <fullName evidence="5">FCH domain-containing protein</fullName>
    </recommendedName>
</protein>